<protein>
    <submittedName>
        <fullName evidence="5">Aldo/keto reductase</fullName>
    </submittedName>
</protein>
<reference evidence="5 6" key="1">
    <citation type="submission" date="2024-09" db="EMBL/GenBank/DDBJ databases">
        <authorList>
            <person name="Sun Q."/>
            <person name="Mori K."/>
        </authorList>
    </citation>
    <scope>NUCLEOTIDE SEQUENCE [LARGE SCALE GENOMIC DNA]</scope>
    <source>
        <strain evidence="5 6">TBRC 4575</strain>
    </source>
</reference>
<dbReference type="InterPro" id="IPR023210">
    <property type="entry name" value="NADP_OxRdtase_dom"/>
</dbReference>
<proteinExistence type="inferred from homology"/>
<organism evidence="5 6">
    <name type="scientific">Lactiplantibacillus plajomi</name>
    <dbReference type="NCBI Taxonomy" id="1457217"/>
    <lineage>
        <taxon>Bacteria</taxon>
        <taxon>Bacillati</taxon>
        <taxon>Bacillota</taxon>
        <taxon>Bacilli</taxon>
        <taxon>Lactobacillales</taxon>
        <taxon>Lactobacillaceae</taxon>
        <taxon>Lactiplantibacillus</taxon>
    </lineage>
</organism>
<dbReference type="InterPro" id="IPR005399">
    <property type="entry name" value="K_chnl_volt-dep_bsu_KCNAB-rel"/>
</dbReference>
<dbReference type="Proteomes" id="UP001589855">
    <property type="component" value="Unassembled WGS sequence"/>
</dbReference>
<comment type="similarity">
    <text evidence="1">Belongs to the shaker potassium channel beta subunit family.</text>
</comment>
<accession>A0ABV6K5Z9</accession>
<dbReference type="Pfam" id="PF00248">
    <property type="entry name" value="Aldo_ket_red"/>
    <property type="match status" value="1"/>
</dbReference>
<sequence>MYQADTGRYEQMVYNRVGDSGLKLSAIGLGFWNNFGSVDALAKQKKIVHQAFDLGITYFDLANNYGPEPGSAEENFGRLMASDLRPYRDELIIASKAGYAMWPGPYGNWGSRKSIIASADQSLKRTGLDYFDIFYSHRPDPETNVEETALALDQLVRAGKALYVGLSNYSATQTATMAKIFKDLHTPYIIHQPRYNLFNRQAENGLFDELRRERKGAVTFSSLSQGLLTDKYLNGIAADSRAKKATVPFLGVNQVEQTLTTVKRLNAVAEHRGQSLAQMALAWNLRQPAVACVLVGASRPEQLVNNVAALEHLDFSEADLQAIDQILDEQPAIDWDVR</sequence>
<evidence type="ECO:0000313" key="5">
    <source>
        <dbReference type="EMBL" id="MFC0424898.1"/>
    </source>
</evidence>
<keyword evidence="2" id="KW-0521">NADP</keyword>
<name>A0ABV6K5Z9_9LACO</name>
<evidence type="ECO:0000256" key="1">
    <source>
        <dbReference type="ARBA" id="ARBA00006515"/>
    </source>
</evidence>
<comment type="caution">
    <text evidence="5">The sequence shown here is derived from an EMBL/GenBank/DDBJ whole genome shotgun (WGS) entry which is preliminary data.</text>
</comment>
<evidence type="ECO:0000313" key="6">
    <source>
        <dbReference type="Proteomes" id="UP001589855"/>
    </source>
</evidence>
<dbReference type="Gene3D" id="3.20.20.100">
    <property type="entry name" value="NADP-dependent oxidoreductase domain"/>
    <property type="match status" value="1"/>
</dbReference>
<dbReference type="InterPro" id="IPR036812">
    <property type="entry name" value="NAD(P)_OxRdtase_dom_sf"/>
</dbReference>
<dbReference type="RefSeq" id="WP_137644193.1">
    <property type="nucleotide sequence ID" value="NZ_BAABRM010000060.1"/>
</dbReference>
<dbReference type="SUPFAM" id="SSF51430">
    <property type="entry name" value="NAD(P)-linked oxidoreductase"/>
    <property type="match status" value="1"/>
</dbReference>
<keyword evidence="3" id="KW-0560">Oxidoreductase</keyword>
<dbReference type="EMBL" id="JBHLUK010000075">
    <property type="protein sequence ID" value="MFC0424898.1"/>
    <property type="molecule type" value="Genomic_DNA"/>
</dbReference>
<evidence type="ECO:0000259" key="4">
    <source>
        <dbReference type="Pfam" id="PF00248"/>
    </source>
</evidence>
<evidence type="ECO:0000256" key="2">
    <source>
        <dbReference type="ARBA" id="ARBA00022857"/>
    </source>
</evidence>
<gene>
    <name evidence="5" type="ORF">ACFFGS_12250</name>
</gene>
<dbReference type="PANTHER" id="PTHR43150:SF4">
    <property type="entry name" value="L-GLYCERALDEHYDE 3-PHOSPHATE REDUCTASE"/>
    <property type="match status" value="1"/>
</dbReference>
<feature type="domain" description="NADP-dependent oxidoreductase" evidence="4">
    <location>
        <begin position="27"/>
        <end position="327"/>
    </location>
</feature>
<keyword evidence="6" id="KW-1185">Reference proteome</keyword>
<dbReference type="PANTHER" id="PTHR43150">
    <property type="entry name" value="HYPERKINETIC, ISOFORM M"/>
    <property type="match status" value="1"/>
</dbReference>
<evidence type="ECO:0000256" key="3">
    <source>
        <dbReference type="ARBA" id="ARBA00023002"/>
    </source>
</evidence>